<protein>
    <recommendedName>
        <fullName evidence="3">YD repeat-containing protein</fullName>
    </recommendedName>
</protein>
<evidence type="ECO:0000313" key="1">
    <source>
        <dbReference type="EMBL" id="RYC51355.1"/>
    </source>
</evidence>
<name>A0A444VKQ3_9FLAO</name>
<organism evidence="1 2">
    <name type="scientific">Flagellimonas olearia</name>
    <dbReference type="NCBI Taxonomy" id="552546"/>
    <lineage>
        <taxon>Bacteria</taxon>
        <taxon>Pseudomonadati</taxon>
        <taxon>Bacteroidota</taxon>
        <taxon>Flavobacteriia</taxon>
        <taxon>Flavobacteriales</taxon>
        <taxon>Flavobacteriaceae</taxon>
        <taxon>Flagellimonas</taxon>
    </lineage>
</organism>
<gene>
    <name evidence="1" type="ORF">DN53_14240</name>
</gene>
<reference evidence="1 2" key="1">
    <citation type="submission" date="2014-04" db="EMBL/GenBank/DDBJ databases">
        <title>Whole genome of Muricauda olearia.</title>
        <authorList>
            <person name="Zhang X.-H."/>
            <person name="Tang K."/>
        </authorList>
    </citation>
    <scope>NUCLEOTIDE SEQUENCE [LARGE SCALE GENOMIC DNA]</scope>
    <source>
        <strain evidence="1 2">Th120</strain>
    </source>
</reference>
<proteinExistence type="predicted"/>
<evidence type="ECO:0008006" key="3">
    <source>
        <dbReference type="Google" id="ProtNLM"/>
    </source>
</evidence>
<sequence>MIKDYTILSFFFFFLNLSLYPQEVRIFHVEDFDLNGKVKSCLVITDYGRESFEFNEEGVLKRTVTQYNDSDQDITYYKYDGGELVEKRMESYKNNALDTSTSMANFYTIDTVPQRKVLEKIVSYDKQFLEQQEYQYNEEGRLARIITSNAEGVDETTFEYTPYKNEITVSTFTNGILEKSVRTSERKSAKGVQEVILTKEYIDGEPNRATEEVFNPNGKLVTSEDFLYNVAEKEFISQEKRFYHYSDGVLGKVVTKTVTTEAVEEYIFQFDNHQEKNWVKQIITPNNTYITRVITYYPEKEETQQGPNDKK</sequence>
<dbReference type="AlphaFoldDB" id="A0A444VKQ3"/>
<evidence type="ECO:0000313" key="2">
    <source>
        <dbReference type="Proteomes" id="UP000290261"/>
    </source>
</evidence>
<dbReference type="EMBL" id="JJMP01000006">
    <property type="protein sequence ID" value="RYC51355.1"/>
    <property type="molecule type" value="Genomic_DNA"/>
</dbReference>
<accession>A0A444VKQ3</accession>
<dbReference type="Proteomes" id="UP000290261">
    <property type="component" value="Unassembled WGS sequence"/>
</dbReference>
<comment type="caution">
    <text evidence="1">The sequence shown here is derived from an EMBL/GenBank/DDBJ whole genome shotgun (WGS) entry which is preliminary data.</text>
</comment>
<dbReference type="RefSeq" id="WP_129654402.1">
    <property type="nucleotide sequence ID" value="NZ_ML142910.1"/>
</dbReference>
<keyword evidence="2" id="KW-1185">Reference proteome</keyword>